<organism evidence="2 3">
    <name type="scientific">Linum trigynum</name>
    <dbReference type="NCBI Taxonomy" id="586398"/>
    <lineage>
        <taxon>Eukaryota</taxon>
        <taxon>Viridiplantae</taxon>
        <taxon>Streptophyta</taxon>
        <taxon>Embryophyta</taxon>
        <taxon>Tracheophyta</taxon>
        <taxon>Spermatophyta</taxon>
        <taxon>Magnoliopsida</taxon>
        <taxon>eudicotyledons</taxon>
        <taxon>Gunneridae</taxon>
        <taxon>Pentapetalae</taxon>
        <taxon>rosids</taxon>
        <taxon>fabids</taxon>
        <taxon>Malpighiales</taxon>
        <taxon>Linaceae</taxon>
        <taxon>Linum</taxon>
    </lineage>
</organism>
<keyword evidence="3" id="KW-1185">Reference proteome</keyword>
<dbReference type="PANTHER" id="PTHR31175:SF104">
    <property type="entry name" value="SAUR-LIKE AUXIN-RESPONSIVE FAMILY PROTEIN"/>
    <property type="match status" value="1"/>
</dbReference>
<dbReference type="GO" id="GO:0009733">
    <property type="term" value="P:response to auxin"/>
    <property type="evidence" value="ECO:0007669"/>
    <property type="project" value="InterPro"/>
</dbReference>
<sequence>MKINPRRLLQLARKWQRMAAATHKKGTRITFPRRKDEVTEVKRGHFAVYTTADHDDGRSRRRFVIPLEFLNHTIFRELLRLSEEQLGLPSDGPITLPCHPSFLEYLIGLFQSHRSIPEDMVKALLMSISAERNSSCWQSCGLEQTHQPFVIYGF</sequence>
<dbReference type="EMBL" id="OZ034819">
    <property type="protein sequence ID" value="CAL1398157.1"/>
    <property type="molecule type" value="Genomic_DNA"/>
</dbReference>
<protein>
    <submittedName>
        <fullName evidence="2">Uncharacterized protein</fullName>
    </submittedName>
</protein>
<gene>
    <name evidence="2" type="ORF">LTRI10_LOCUS38405</name>
</gene>
<accession>A0AAV2FJL3</accession>
<dbReference type="Pfam" id="PF02519">
    <property type="entry name" value="Auxin_inducible"/>
    <property type="match status" value="1"/>
</dbReference>
<evidence type="ECO:0000256" key="1">
    <source>
        <dbReference type="ARBA" id="ARBA00006974"/>
    </source>
</evidence>
<dbReference type="Proteomes" id="UP001497516">
    <property type="component" value="Chromosome 6"/>
</dbReference>
<evidence type="ECO:0000313" key="3">
    <source>
        <dbReference type="Proteomes" id="UP001497516"/>
    </source>
</evidence>
<evidence type="ECO:0000313" key="2">
    <source>
        <dbReference type="EMBL" id="CAL1398157.1"/>
    </source>
</evidence>
<name>A0AAV2FJL3_9ROSI</name>
<comment type="similarity">
    <text evidence="1">Belongs to the ARG7 family.</text>
</comment>
<reference evidence="2 3" key="1">
    <citation type="submission" date="2024-04" db="EMBL/GenBank/DDBJ databases">
        <authorList>
            <person name="Fracassetti M."/>
        </authorList>
    </citation>
    <scope>NUCLEOTIDE SEQUENCE [LARGE SCALE GENOMIC DNA]</scope>
</reference>
<proteinExistence type="inferred from homology"/>
<dbReference type="PANTHER" id="PTHR31175">
    <property type="entry name" value="AUXIN-RESPONSIVE FAMILY PROTEIN"/>
    <property type="match status" value="1"/>
</dbReference>
<dbReference type="InterPro" id="IPR003676">
    <property type="entry name" value="SAUR_fam"/>
</dbReference>
<dbReference type="AlphaFoldDB" id="A0AAV2FJL3"/>